<proteinExistence type="predicted"/>
<keyword evidence="3" id="KW-1185">Reference proteome</keyword>
<dbReference type="Proteomes" id="UP000199071">
    <property type="component" value="Unassembled WGS sequence"/>
</dbReference>
<name>A0A1G6B2T3_9HYPH</name>
<reference evidence="2 3" key="1">
    <citation type="submission" date="2016-10" db="EMBL/GenBank/DDBJ databases">
        <authorList>
            <person name="de Groot N.N."/>
        </authorList>
    </citation>
    <scope>NUCLEOTIDE SEQUENCE [LARGE SCALE GENOMIC DNA]</scope>
    <source>
        <strain evidence="2 3">ATCC 35022</strain>
    </source>
</reference>
<organism evidence="2 3">
    <name type="scientific">Bauldia litoralis</name>
    <dbReference type="NCBI Taxonomy" id="665467"/>
    <lineage>
        <taxon>Bacteria</taxon>
        <taxon>Pseudomonadati</taxon>
        <taxon>Pseudomonadota</taxon>
        <taxon>Alphaproteobacteria</taxon>
        <taxon>Hyphomicrobiales</taxon>
        <taxon>Kaistiaceae</taxon>
        <taxon>Bauldia</taxon>
    </lineage>
</organism>
<dbReference type="AlphaFoldDB" id="A0A1G6B2T3"/>
<protein>
    <submittedName>
        <fullName evidence="2">Uncharacterized protein</fullName>
    </submittedName>
</protein>
<dbReference type="OrthoDB" id="1438074at2"/>
<dbReference type="RefSeq" id="WP_090875391.1">
    <property type="nucleotide sequence ID" value="NZ_FMXQ01000002.1"/>
</dbReference>
<dbReference type="EMBL" id="FMXQ01000002">
    <property type="protein sequence ID" value="SDB15011.1"/>
    <property type="molecule type" value="Genomic_DNA"/>
</dbReference>
<evidence type="ECO:0000313" key="3">
    <source>
        <dbReference type="Proteomes" id="UP000199071"/>
    </source>
</evidence>
<dbReference type="STRING" id="665467.SAMN02982931_01158"/>
<feature type="chain" id="PRO_5011585497" evidence="1">
    <location>
        <begin position="21"/>
        <end position="296"/>
    </location>
</feature>
<feature type="signal peptide" evidence="1">
    <location>
        <begin position="1"/>
        <end position="20"/>
    </location>
</feature>
<gene>
    <name evidence="2" type="ORF">SAMN02982931_01158</name>
</gene>
<keyword evidence="1" id="KW-0732">Signal</keyword>
<evidence type="ECO:0000313" key="2">
    <source>
        <dbReference type="EMBL" id="SDB15011.1"/>
    </source>
</evidence>
<sequence>MKVFAIALLALVSIAAGSPAQEQDYLASRDAFVARFTAEAAAGNFGDEVMAAHQEALDELEAQLRDLIGPVTLDGFSSEGAVSLEALFDGDLGFGLLDGLTFGMDDGSAGALVTTKGIVDAWLAEHRDWWGTPAMPGDLRDALETGAFYTQAISADAAVARFAEIPVKPPAGADFAYAMLDLRSQDVAIGVPDEIIVVVLANGRFTLASAPVTSPVTAIADCDAVWQDYEAQAMALSESDQDAGADDDSRFDEIGRIYAEGEAAFHTCYGERVDDQDFYPGLVDEAQALVDRLKTP</sequence>
<accession>A0A1G6B2T3</accession>
<evidence type="ECO:0000256" key="1">
    <source>
        <dbReference type="SAM" id="SignalP"/>
    </source>
</evidence>